<dbReference type="Gene3D" id="2.40.128.680">
    <property type="match status" value="1"/>
</dbReference>
<reference evidence="2" key="1">
    <citation type="submission" date="2020-12" db="UniProtKB">
        <authorList>
            <consortium name="WormBaseParasite"/>
        </authorList>
    </citation>
    <scope>IDENTIFICATION</scope>
    <source>
        <strain evidence="2">MHco3</strain>
    </source>
</reference>
<dbReference type="InterPro" id="IPR013924">
    <property type="entry name" value="RNase_H2_suC"/>
</dbReference>
<protein>
    <submittedName>
        <fullName evidence="2">DUF4150 domain-containing protein</fullName>
    </submittedName>
</protein>
<dbReference type="GO" id="GO:0006401">
    <property type="term" value="P:RNA catabolic process"/>
    <property type="evidence" value="ECO:0007669"/>
    <property type="project" value="InterPro"/>
</dbReference>
<organism evidence="1 2">
    <name type="scientific">Haemonchus contortus</name>
    <name type="common">Barber pole worm</name>
    <dbReference type="NCBI Taxonomy" id="6289"/>
    <lineage>
        <taxon>Eukaryota</taxon>
        <taxon>Metazoa</taxon>
        <taxon>Ecdysozoa</taxon>
        <taxon>Nematoda</taxon>
        <taxon>Chromadorea</taxon>
        <taxon>Rhabditida</taxon>
        <taxon>Rhabditina</taxon>
        <taxon>Rhabditomorpha</taxon>
        <taxon>Strongyloidea</taxon>
        <taxon>Trichostrongylidae</taxon>
        <taxon>Haemonchus</taxon>
    </lineage>
</organism>
<keyword evidence="1" id="KW-1185">Reference proteome</keyword>
<dbReference type="GO" id="GO:0032299">
    <property type="term" value="C:ribonuclease H2 complex"/>
    <property type="evidence" value="ECO:0007669"/>
    <property type="project" value="InterPro"/>
</dbReference>
<dbReference type="WBParaSite" id="HCON_00047480-00001">
    <property type="protein sequence ID" value="HCON_00047480-00001"/>
    <property type="gene ID" value="HCON_00047480"/>
</dbReference>
<evidence type="ECO:0000313" key="2">
    <source>
        <dbReference type="WBParaSite" id="HCON_00047480-00001"/>
    </source>
</evidence>
<evidence type="ECO:0000313" key="1">
    <source>
        <dbReference type="Proteomes" id="UP000025227"/>
    </source>
</evidence>
<name>A0A7I4Y4M1_HAECO</name>
<dbReference type="AlphaFoldDB" id="A0A7I4Y4M1"/>
<sequence length="125" mass="13620">MATPVCTISKGTGSSTADKPIHSIPCKLHYDGPAKISGYFITEQGPDAKKTAAFRGHGLEGVTLPVPSGYEMCVLSKRSEGQNTFDVESRQKSFMLWEWDREAGKRSTTSRALSQLRIAQALAED</sequence>
<dbReference type="Proteomes" id="UP000025227">
    <property type="component" value="Unplaced"/>
</dbReference>
<accession>A0A7I4Y4M1</accession>
<dbReference type="PANTHER" id="PTHR47204:SF1">
    <property type="entry name" value="RIBONUCLEASE H2 SUBUNIT C"/>
    <property type="match status" value="1"/>
</dbReference>
<dbReference type="PANTHER" id="PTHR47204">
    <property type="entry name" value="OS02G0168900 PROTEIN"/>
    <property type="match status" value="1"/>
</dbReference>
<dbReference type="OrthoDB" id="6222486at2759"/>
<dbReference type="CDD" id="cd09271">
    <property type="entry name" value="RNase_H2-C"/>
    <property type="match status" value="1"/>
</dbReference>
<dbReference type="Pfam" id="PF08615">
    <property type="entry name" value="RNase_H2_suC"/>
    <property type="match status" value="1"/>
</dbReference>
<dbReference type="OMA" id="DFTNEFH"/>
<proteinExistence type="predicted"/>